<evidence type="ECO:0000313" key="2">
    <source>
        <dbReference type="Proteomes" id="UP000887581"/>
    </source>
</evidence>
<evidence type="ECO:0000256" key="1">
    <source>
        <dbReference type="SAM" id="MobiDB-lite"/>
    </source>
</evidence>
<feature type="region of interest" description="Disordered" evidence="1">
    <location>
        <begin position="27"/>
        <end position="51"/>
    </location>
</feature>
<protein>
    <submittedName>
        <fullName evidence="3">Uncharacterized protein</fullName>
    </submittedName>
</protein>
<dbReference type="WBParaSite" id="sdigi.contig49.g2948.t1">
    <property type="protein sequence ID" value="sdigi.contig49.g2948.t1"/>
    <property type="gene ID" value="sdigi.contig49.g2948"/>
</dbReference>
<dbReference type="Proteomes" id="UP000887581">
    <property type="component" value="Unplaced"/>
</dbReference>
<dbReference type="AlphaFoldDB" id="A0A915PVZ2"/>
<feature type="compositionally biased region" description="Polar residues" evidence="1">
    <location>
        <begin position="95"/>
        <end position="110"/>
    </location>
</feature>
<sequence>MSDRYKLSGKIQTIPESLKGRIRRTAQNFTAPESSINTHSAQKSLSPSDISQDTTHLCLGNNLMVPNENPVYSLVLNTLEKQGKRYRPRPRLPSVDSQIISSGGENSALI</sequence>
<proteinExistence type="predicted"/>
<name>A0A915PVZ2_9BILA</name>
<organism evidence="2 3">
    <name type="scientific">Setaria digitata</name>
    <dbReference type="NCBI Taxonomy" id="48799"/>
    <lineage>
        <taxon>Eukaryota</taxon>
        <taxon>Metazoa</taxon>
        <taxon>Ecdysozoa</taxon>
        <taxon>Nematoda</taxon>
        <taxon>Chromadorea</taxon>
        <taxon>Rhabditida</taxon>
        <taxon>Spirurina</taxon>
        <taxon>Spiruromorpha</taxon>
        <taxon>Filarioidea</taxon>
        <taxon>Setariidae</taxon>
        <taxon>Setaria</taxon>
    </lineage>
</organism>
<reference evidence="3" key="1">
    <citation type="submission" date="2022-11" db="UniProtKB">
        <authorList>
            <consortium name="WormBaseParasite"/>
        </authorList>
    </citation>
    <scope>IDENTIFICATION</scope>
</reference>
<evidence type="ECO:0000313" key="3">
    <source>
        <dbReference type="WBParaSite" id="sdigi.contig49.g2948.t1"/>
    </source>
</evidence>
<accession>A0A915PVZ2</accession>
<keyword evidence="2" id="KW-1185">Reference proteome</keyword>
<feature type="region of interest" description="Disordered" evidence="1">
    <location>
        <begin position="84"/>
        <end position="110"/>
    </location>
</feature>